<reference evidence="1" key="1">
    <citation type="submission" date="2023-06" db="EMBL/GenBank/DDBJ databases">
        <title>Genome-scale phylogeny and comparative genomics of the fungal order Sordariales.</title>
        <authorList>
            <consortium name="Lawrence Berkeley National Laboratory"/>
            <person name="Hensen N."/>
            <person name="Bonometti L."/>
            <person name="Westerberg I."/>
            <person name="Brannstrom I.O."/>
            <person name="Guillou S."/>
            <person name="Cros-Aarteil S."/>
            <person name="Calhoun S."/>
            <person name="Haridas S."/>
            <person name="Kuo A."/>
            <person name="Mondo S."/>
            <person name="Pangilinan J."/>
            <person name="Riley R."/>
            <person name="Labutti K."/>
            <person name="Andreopoulos B."/>
            <person name="Lipzen A."/>
            <person name="Chen C."/>
            <person name="Yanf M."/>
            <person name="Daum C."/>
            <person name="Ng V."/>
            <person name="Clum A."/>
            <person name="Steindorff A."/>
            <person name="Ohm R."/>
            <person name="Martin F."/>
            <person name="Silar P."/>
            <person name="Natvig D."/>
            <person name="Lalanne C."/>
            <person name="Gautier V."/>
            <person name="Ament-Velasquez S.L."/>
            <person name="Kruys A."/>
            <person name="Hutchinson M.I."/>
            <person name="Powell A.J."/>
            <person name="Barry K."/>
            <person name="Miller A.N."/>
            <person name="Grigoriev I.V."/>
            <person name="Debuchy R."/>
            <person name="Gladieux P."/>
            <person name="Thoren M.H."/>
            <person name="Johannesson H."/>
        </authorList>
    </citation>
    <scope>NUCLEOTIDE SEQUENCE</scope>
    <source>
        <strain evidence="1">CBS 307.81</strain>
    </source>
</reference>
<accession>A0AA39Z4F8</accession>
<evidence type="ECO:0000313" key="2">
    <source>
        <dbReference type="Proteomes" id="UP001174997"/>
    </source>
</evidence>
<gene>
    <name evidence="1" type="ORF">QBC41DRAFT_202658</name>
</gene>
<protein>
    <submittedName>
        <fullName evidence="1">Uncharacterized protein</fullName>
    </submittedName>
</protein>
<feature type="non-terminal residue" evidence="1">
    <location>
        <position position="143"/>
    </location>
</feature>
<evidence type="ECO:0000313" key="1">
    <source>
        <dbReference type="EMBL" id="KAK0663939.1"/>
    </source>
</evidence>
<proteinExistence type="predicted"/>
<organism evidence="1 2">
    <name type="scientific">Cercophora samala</name>
    <dbReference type="NCBI Taxonomy" id="330535"/>
    <lineage>
        <taxon>Eukaryota</taxon>
        <taxon>Fungi</taxon>
        <taxon>Dikarya</taxon>
        <taxon>Ascomycota</taxon>
        <taxon>Pezizomycotina</taxon>
        <taxon>Sordariomycetes</taxon>
        <taxon>Sordariomycetidae</taxon>
        <taxon>Sordariales</taxon>
        <taxon>Lasiosphaeriaceae</taxon>
        <taxon>Cercophora</taxon>
    </lineage>
</organism>
<feature type="non-terminal residue" evidence="1">
    <location>
        <position position="1"/>
    </location>
</feature>
<name>A0AA39Z4F8_9PEZI</name>
<keyword evidence="2" id="KW-1185">Reference proteome</keyword>
<sequence>KTTGAGTQDDPAVVWTADVTRLQQDDPTELADIESICRDEARRLGFRCVVIRSRIHYEMVRHDANGTRTISTIRRDGSRKPEVDPSDAHVTVYLGTSFTHCQISGHIFVVQRNGQWVKMDDPGTQRNLSQLRKLKRPVAAEYW</sequence>
<dbReference type="EMBL" id="JAULSY010000126">
    <property type="protein sequence ID" value="KAK0663939.1"/>
    <property type="molecule type" value="Genomic_DNA"/>
</dbReference>
<dbReference type="Proteomes" id="UP001174997">
    <property type="component" value="Unassembled WGS sequence"/>
</dbReference>
<comment type="caution">
    <text evidence="1">The sequence shown here is derived from an EMBL/GenBank/DDBJ whole genome shotgun (WGS) entry which is preliminary data.</text>
</comment>
<dbReference type="AlphaFoldDB" id="A0AA39Z4F8"/>